<reference evidence="4" key="1">
    <citation type="submission" date="2023-03" db="EMBL/GenBank/DDBJ databases">
        <title>Chitinimonas shenzhenensis gen. nov., sp. nov., a novel member of family Burkholderiaceae isolated from activated sludge collected in Shen Zhen, China.</title>
        <authorList>
            <person name="Wang X."/>
        </authorList>
    </citation>
    <scope>NUCLEOTIDE SEQUENCE</scope>
    <source>
        <strain evidence="4">DQS-5</strain>
    </source>
</reference>
<sequence>MDFEKARFNMVEQQIRPWDVLDQTVLNLLFKLRREDFVAANQREIALADLELPIGHGQKMWQPKLEARVAQELAIKPSDRVLDIGSGSGYLAALLAGLARHVYSVEIQPELAEQAKSNLARAGIKNVTVEVGDAVLGWDKHSPYDVIVAGASMPVVPDSLKQQLAPGGRMFVIVGSAPVMSATLITRDQADGFGELRLFETMMPPLQNAPQPSRFTF</sequence>
<gene>
    <name evidence="4" type="ORF">PZA18_01160</name>
</gene>
<evidence type="ECO:0000256" key="1">
    <source>
        <dbReference type="ARBA" id="ARBA00005369"/>
    </source>
</evidence>
<dbReference type="Pfam" id="PF01135">
    <property type="entry name" value="PCMT"/>
    <property type="match status" value="1"/>
</dbReference>
<dbReference type="CDD" id="cd02440">
    <property type="entry name" value="AdoMet_MTases"/>
    <property type="match status" value="1"/>
</dbReference>
<comment type="similarity">
    <text evidence="1">Belongs to the methyltransferase superfamily. L-isoaspartyl/D-aspartyl protein methyltransferase family.</text>
</comment>
<dbReference type="SUPFAM" id="SSF53335">
    <property type="entry name" value="S-adenosyl-L-methionine-dependent methyltransferases"/>
    <property type="match status" value="1"/>
</dbReference>
<protein>
    <recommendedName>
        <fullName evidence="2">Protein-L-isoaspartate O-methyltransferase</fullName>
    </recommendedName>
    <alternativeName>
        <fullName evidence="3">Protein L-isoaspartyl methyltransferase</fullName>
    </alternativeName>
</protein>
<comment type="caution">
    <text evidence="4">The sequence shown here is derived from an EMBL/GenBank/DDBJ whole genome shotgun (WGS) entry which is preliminary data.</text>
</comment>
<evidence type="ECO:0000256" key="3">
    <source>
        <dbReference type="ARBA" id="ARBA00030757"/>
    </source>
</evidence>
<dbReference type="PANTHER" id="PTHR11579">
    <property type="entry name" value="PROTEIN-L-ISOASPARTATE O-METHYLTRANSFERASE"/>
    <property type="match status" value="1"/>
</dbReference>
<dbReference type="Proteomes" id="UP001172778">
    <property type="component" value="Unassembled WGS sequence"/>
</dbReference>
<dbReference type="Gene3D" id="3.40.50.150">
    <property type="entry name" value="Vaccinia Virus protein VP39"/>
    <property type="match status" value="1"/>
</dbReference>
<dbReference type="InterPro" id="IPR029063">
    <property type="entry name" value="SAM-dependent_MTases_sf"/>
</dbReference>
<accession>A0ABT7DRH4</accession>
<evidence type="ECO:0000256" key="2">
    <source>
        <dbReference type="ARBA" id="ARBA00013346"/>
    </source>
</evidence>
<evidence type="ECO:0000313" key="5">
    <source>
        <dbReference type="Proteomes" id="UP001172778"/>
    </source>
</evidence>
<keyword evidence="5" id="KW-1185">Reference proteome</keyword>
<evidence type="ECO:0000313" key="4">
    <source>
        <dbReference type="EMBL" id="MDK2122651.1"/>
    </source>
</evidence>
<proteinExistence type="inferred from homology"/>
<dbReference type="PANTHER" id="PTHR11579:SF18">
    <property type="entry name" value="PROTEIN-L-ISOASPARTATE O-METHYLTRANSFERASE"/>
    <property type="match status" value="1"/>
</dbReference>
<dbReference type="EMBL" id="JARRAF010000001">
    <property type="protein sequence ID" value="MDK2122651.1"/>
    <property type="molecule type" value="Genomic_DNA"/>
</dbReference>
<organism evidence="4 5">
    <name type="scientific">Parachitinimonas caeni</name>
    <dbReference type="NCBI Taxonomy" id="3031301"/>
    <lineage>
        <taxon>Bacteria</taxon>
        <taxon>Pseudomonadati</taxon>
        <taxon>Pseudomonadota</taxon>
        <taxon>Betaproteobacteria</taxon>
        <taxon>Neisseriales</taxon>
        <taxon>Chitinibacteraceae</taxon>
        <taxon>Parachitinimonas</taxon>
    </lineage>
</organism>
<dbReference type="RefSeq" id="WP_284098930.1">
    <property type="nucleotide sequence ID" value="NZ_JARRAF010000001.1"/>
</dbReference>
<name>A0ABT7DRH4_9NEIS</name>
<dbReference type="InterPro" id="IPR000682">
    <property type="entry name" value="PCMT"/>
</dbReference>